<dbReference type="Pfam" id="PF00106">
    <property type="entry name" value="adh_short"/>
    <property type="match status" value="1"/>
</dbReference>
<dbReference type="Gene3D" id="3.40.50.720">
    <property type="entry name" value="NAD(P)-binding Rossmann-like Domain"/>
    <property type="match status" value="1"/>
</dbReference>
<dbReference type="InterPro" id="IPR002347">
    <property type="entry name" value="SDR_fam"/>
</dbReference>
<sequence length="291" mass="31970">MPDLNGKIALVAGATRGAGRAIAVELGKAGATVYATGRTTRQYTSEMGRTETIEDTAEIIKQHGGNAFAVQVDHTIPEQVKALLERIGQESGKLDILINDVWGGDHLAQWVPFWEHDLQNGLKLLDNTIKSHIITSHHAVPLMIQQQSGLIIEITDGITEMYRGSLFYDLAKVSVNRLAFAQSQELAKHGITALALSPGFLRSEAMLDHFGVTEENWRDGAKTEPHFIASETPYYLARAVVALAADPHIQQKNGGCYATWNLYQEYGFQDLDGTQPDWGRYARDNLGIDAG</sequence>
<dbReference type="PANTHER" id="PTHR44147">
    <property type="entry name" value="DEHYDROGENASE/REDUCTASE SDR FAMILY MEMBER 1"/>
    <property type="match status" value="1"/>
</dbReference>
<proteinExistence type="predicted"/>
<evidence type="ECO:0000313" key="2">
    <source>
        <dbReference type="Proteomes" id="UP000632222"/>
    </source>
</evidence>
<dbReference type="SUPFAM" id="SSF51735">
    <property type="entry name" value="NAD(P)-binding Rossmann-fold domains"/>
    <property type="match status" value="1"/>
</dbReference>
<comment type="caution">
    <text evidence="1">The sequence shown here is derived from an EMBL/GenBank/DDBJ whole genome shotgun (WGS) entry which is preliminary data.</text>
</comment>
<dbReference type="NCBIfam" id="NF006159">
    <property type="entry name" value="PRK08303.1"/>
    <property type="match status" value="1"/>
</dbReference>
<dbReference type="PRINTS" id="PR00081">
    <property type="entry name" value="GDHRDH"/>
</dbReference>
<dbReference type="Proteomes" id="UP000632222">
    <property type="component" value="Unassembled WGS sequence"/>
</dbReference>
<organism evidence="1 2">
    <name type="scientific">Deinococcus roseus</name>
    <dbReference type="NCBI Taxonomy" id="392414"/>
    <lineage>
        <taxon>Bacteria</taxon>
        <taxon>Thermotogati</taxon>
        <taxon>Deinococcota</taxon>
        <taxon>Deinococci</taxon>
        <taxon>Deinococcales</taxon>
        <taxon>Deinococcaceae</taxon>
        <taxon>Deinococcus</taxon>
    </lineage>
</organism>
<accession>A0ABQ2CUL1</accession>
<dbReference type="RefSeq" id="WP_188999334.1">
    <property type="nucleotide sequence ID" value="NZ_BMOD01000001.1"/>
</dbReference>
<keyword evidence="2" id="KW-1185">Reference proteome</keyword>
<reference evidence="2" key="1">
    <citation type="journal article" date="2019" name="Int. J. Syst. Evol. Microbiol.">
        <title>The Global Catalogue of Microorganisms (GCM) 10K type strain sequencing project: providing services to taxonomists for standard genome sequencing and annotation.</title>
        <authorList>
            <consortium name="The Broad Institute Genomics Platform"/>
            <consortium name="The Broad Institute Genome Sequencing Center for Infectious Disease"/>
            <person name="Wu L."/>
            <person name="Ma J."/>
        </authorList>
    </citation>
    <scope>NUCLEOTIDE SEQUENCE [LARGE SCALE GENOMIC DNA]</scope>
    <source>
        <strain evidence="2">JCM 14370</strain>
    </source>
</reference>
<dbReference type="InterPro" id="IPR036291">
    <property type="entry name" value="NAD(P)-bd_dom_sf"/>
</dbReference>
<dbReference type="PANTHER" id="PTHR44147:SF2">
    <property type="entry name" value="DEHYDROGENASE_REDUCTASE SDR FAMILY MEMBER 1"/>
    <property type="match status" value="1"/>
</dbReference>
<dbReference type="EMBL" id="BMOD01000001">
    <property type="protein sequence ID" value="GGJ21846.1"/>
    <property type="molecule type" value="Genomic_DNA"/>
</dbReference>
<protein>
    <submittedName>
        <fullName evidence="1">Short-chain dehydrogenase</fullName>
    </submittedName>
</protein>
<gene>
    <name evidence="1" type="ORF">GCM10008938_05100</name>
</gene>
<name>A0ABQ2CUL1_9DEIO</name>
<evidence type="ECO:0000313" key="1">
    <source>
        <dbReference type="EMBL" id="GGJ21846.1"/>
    </source>
</evidence>